<keyword evidence="2" id="KW-1185">Reference proteome</keyword>
<protein>
    <recommendedName>
        <fullName evidence="3">Apea-like HEPN domain-containing protein</fullName>
    </recommendedName>
</protein>
<evidence type="ECO:0000313" key="2">
    <source>
        <dbReference type="Proteomes" id="UP000245962"/>
    </source>
</evidence>
<evidence type="ECO:0000313" key="1">
    <source>
        <dbReference type="EMBL" id="PVW15182.1"/>
    </source>
</evidence>
<dbReference type="AlphaFoldDB" id="A0A2U0I243"/>
<name>A0A2U0I243_9FLAO</name>
<dbReference type="EMBL" id="QEHR01000004">
    <property type="protein sequence ID" value="PVW15182.1"/>
    <property type="molecule type" value="Genomic_DNA"/>
</dbReference>
<gene>
    <name evidence="1" type="ORF">DDV96_07175</name>
</gene>
<dbReference type="Proteomes" id="UP000245962">
    <property type="component" value="Unassembled WGS sequence"/>
</dbReference>
<sequence length="375" mass="44007">MDKEYILKKINEDNSYLTDHNKYIRNPKLDYHLLDRPSNFIPANNLSLYLEDFIKRFKHIGIRVSRNTNDVLKEFLNFLNGDVSKLTIYHWSIVPLKMSADDFKVDNIYISSLNTNEFQSIAKEYRISDHTIEQNSCLKNNSTIIISEVVIESDKAQHHNRHIWFDKLDEIYSNHLTLAFLLQFHYSDNLSKLTSISSDNFPFAGVSWSNSKHSILLNDIKQESLIKIKTLMNFLKNKLYYRLIIQSEYTSKHIFENIVFLRSMIDPFLSKNDPTIKSISQKQNLHKTIVQARLIKNTLLNQNTPNSHVPLDLLKDFLKIRNKLIHPSPTRSIAEFHKMYDNITLLRKSIYEFVQSAIEIGINDNLNEFEINISP</sequence>
<reference evidence="1 2" key="1">
    <citation type="submission" date="2018-04" db="EMBL/GenBank/DDBJ databases">
        <title>Marixanthomonas spongiae HN-E44 sp. nov., isolated from a marine sponge.</title>
        <authorList>
            <person name="Luo L."/>
            <person name="Zhuang L."/>
        </authorList>
    </citation>
    <scope>NUCLEOTIDE SEQUENCE [LARGE SCALE GENOMIC DNA]</scope>
    <source>
        <strain evidence="1 2">HN-E44</strain>
    </source>
</reference>
<accession>A0A2U0I243</accession>
<organism evidence="1 2">
    <name type="scientific">Marixanthomonas spongiae</name>
    <dbReference type="NCBI Taxonomy" id="2174845"/>
    <lineage>
        <taxon>Bacteria</taxon>
        <taxon>Pseudomonadati</taxon>
        <taxon>Bacteroidota</taxon>
        <taxon>Flavobacteriia</taxon>
        <taxon>Flavobacteriales</taxon>
        <taxon>Flavobacteriaceae</taxon>
        <taxon>Marixanthomonas</taxon>
    </lineage>
</organism>
<proteinExistence type="predicted"/>
<comment type="caution">
    <text evidence="1">The sequence shown here is derived from an EMBL/GenBank/DDBJ whole genome shotgun (WGS) entry which is preliminary data.</text>
</comment>
<evidence type="ECO:0008006" key="3">
    <source>
        <dbReference type="Google" id="ProtNLM"/>
    </source>
</evidence>
<dbReference type="RefSeq" id="WP_116694077.1">
    <property type="nucleotide sequence ID" value="NZ_QEHR01000004.1"/>
</dbReference>